<sequence length="395" mass="41300">MSNEVAILGAGMHPWGKWGHNFVQYGVAAAREALKDAAVPWQDVKFVSGGATVRCGYPGYVAGATFAQALGWQGAEVNTSYAACASGSQALAAARNKILAGGCDVAMVVGADTTPKGFLAPAGGYRPEDPDWVRFYLGITNPTYFALYARRRMDLYGDTLDDFAAVKVKNSLIGSKNPRARYRKCFSAEDVAASAMVADPLRLMDICATSDGGAALIVSSIEYAERIGRGDAPRVAAISTTTPTFASSVVEMPDIATDSAAAAGIEAHAFRSTLPLKAYEEAGIGPEDVDLAEVYDLSTALELDWIEDLQLAPRGEAAALLRAGDTAIGGKIPVNVSGGLACFGEAVPAQALAQVCELTWQLRGQAGDRQVEGARVGITANQGLFGHGSSVIIKR</sequence>
<dbReference type="InterPro" id="IPR016039">
    <property type="entry name" value="Thiolase-like"/>
</dbReference>
<dbReference type="InterPro" id="IPR055140">
    <property type="entry name" value="Thiolase_C_2"/>
</dbReference>
<dbReference type="Gene3D" id="3.40.47.10">
    <property type="match status" value="1"/>
</dbReference>
<dbReference type="PIRSF" id="PIRSF000429">
    <property type="entry name" value="Ac-CoA_Ac_transf"/>
    <property type="match status" value="1"/>
</dbReference>
<dbReference type="InterPro" id="IPR002155">
    <property type="entry name" value="Thiolase"/>
</dbReference>
<proteinExistence type="predicted"/>
<dbReference type="InterPro" id="IPR020616">
    <property type="entry name" value="Thiolase_N"/>
</dbReference>
<dbReference type="CDD" id="cd00829">
    <property type="entry name" value="SCP-x_thiolase"/>
    <property type="match status" value="1"/>
</dbReference>
<dbReference type="Proteomes" id="UP000235005">
    <property type="component" value="Unassembled WGS sequence"/>
</dbReference>
<keyword evidence="4" id="KW-1185">Reference proteome</keyword>
<dbReference type="SUPFAM" id="SSF53901">
    <property type="entry name" value="Thiolase-like"/>
    <property type="match status" value="2"/>
</dbReference>
<name>A0A2N5X6B0_9GAMM</name>
<reference evidence="3 4" key="1">
    <citation type="submission" date="2018-01" db="EMBL/GenBank/DDBJ databases">
        <title>The draft genome sequence of Halioglobus lutimaris HF004.</title>
        <authorList>
            <person name="Du Z.-J."/>
            <person name="Shi M.-J."/>
        </authorList>
    </citation>
    <scope>NUCLEOTIDE SEQUENCE [LARGE SCALE GENOMIC DNA]</scope>
    <source>
        <strain evidence="3 4">HF004</strain>
    </source>
</reference>
<evidence type="ECO:0000259" key="2">
    <source>
        <dbReference type="Pfam" id="PF22691"/>
    </source>
</evidence>
<dbReference type="RefSeq" id="WP_101517523.1">
    <property type="nucleotide sequence ID" value="NZ_PKUS01000003.1"/>
</dbReference>
<protein>
    <submittedName>
        <fullName evidence="3">Lipid-transfer protein</fullName>
    </submittedName>
</protein>
<accession>A0A2N5X6B0</accession>
<comment type="caution">
    <text evidence="3">The sequence shown here is derived from an EMBL/GenBank/DDBJ whole genome shotgun (WGS) entry which is preliminary data.</text>
</comment>
<evidence type="ECO:0000259" key="1">
    <source>
        <dbReference type="Pfam" id="PF00108"/>
    </source>
</evidence>
<gene>
    <name evidence="3" type="ORF">C0039_05780</name>
</gene>
<dbReference type="Pfam" id="PF22691">
    <property type="entry name" value="Thiolase_C_1"/>
    <property type="match status" value="1"/>
</dbReference>
<dbReference type="PANTHER" id="PTHR42870">
    <property type="entry name" value="ACETYL-COA C-ACETYLTRANSFERASE"/>
    <property type="match status" value="1"/>
</dbReference>
<organism evidence="3 4">
    <name type="scientific">Pseudohalioglobus lutimaris</name>
    <dbReference type="NCBI Taxonomy" id="1737061"/>
    <lineage>
        <taxon>Bacteria</taxon>
        <taxon>Pseudomonadati</taxon>
        <taxon>Pseudomonadota</taxon>
        <taxon>Gammaproteobacteria</taxon>
        <taxon>Cellvibrionales</taxon>
        <taxon>Halieaceae</taxon>
        <taxon>Pseudohalioglobus</taxon>
    </lineage>
</organism>
<evidence type="ECO:0000313" key="3">
    <source>
        <dbReference type="EMBL" id="PLW70026.1"/>
    </source>
</evidence>
<evidence type="ECO:0000313" key="4">
    <source>
        <dbReference type="Proteomes" id="UP000235005"/>
    </source>
</evidence>
<dbReference type="NCBIfam" id="NF004715">
    <property type="entry name" value="PRK06059.1"/>
    <property type="match status" value="1"/>
</dbReference>
<feature type="domain" description="Thiolase C-terminal" evidence="2">
    <location>
        <begin position="277"/>
        <end position="393"/>
    </location>
</feature>
<dbReference type="Pfam" id="PF00108">
    <property type="entry name" value="Thiolase_N"/>
    <property type="match status" value="1"/>
</dbReference>
<dbReference type="AlphaFoldDB" id="A0A2N5X6B0"/>
<feature type="domain" description="Thiolase N-terminal" evidence="1">
    <location>
        <begin position="5"/>
        <end position="112"/>
    </location>
</feature>
<dbReference type="GO" id="GO:0003988">
    <property type="term" value="F:acetyl-CoA C-acyltransferase activity"/>
    <property type="evidence" value="ECO:0007669"/>
    <property type="project" value="UniProtKB-ARBA"/>
</dbReference>
<dbReference type="PANTHER" id="PTHR42870:SF1">
    <property type="entry name" value="NON-SPECIFIC LIPID-TRANSFER PROTEIN-LIKE 2"/>
    <property type="match status" value="1"/>
</dbReference>
<dbReference type="EMBL" id="PKUS01000003">
    <property type="protein sequence ID" value="PLW70026.1"/>
    <property type="molecule type" value="Genomic_DNA"/>
</dbReference>
<dbReference type="OrthoDB" id="7053663at2"/>